<keyword evidence="1" id="KW-0812">Transmembrane</keyword>
<dbReference type="EMBL" id="CP133720">
    <property type="protein sequence ID" value="WMW80864.1"/>
    <property type="molecule type" value="Genomic_DNA"/>
</dbReference>
<sequence>MLKNLQTKDRALFLLFAIFSAVWLILAVGAVLFRQADHAVIQSLAVPLVIFGTISQPQAFNDPRGFFLQAWPVVTKACYTLALIALAFPLWAFLLK</sequence>
<evidence type="ECO:0000313" key="2">
    <source>
        <dbReference type="EMBL" id="WMW80864.1"/>
    </source>
</evidence>
<proteinExistence type="predicted"/>
<dbReference type="Proteomes" id="UP001181355">
    <property type="component" value="Chromosome"/>
</dbReference>
<protein>
    <submittedName>
        <fullName evidence="2">Uncharacterized protein</fullName>
    </submittedName>
</protein>
<feature type="transmembrane region" description="Helical" evidence="1">
    <location>
        <begin position="12"/>
        <end position="33"/>
    </location>
</feature>
<feature type="transmembrane region" description="Helical" evidence="1">
    <location>
        <begin position="77"/>
        <end position="94"/>
    </location>
</feature>
<name>A0ABY9RI25_9BURK</name>
<gene>
    <name evidence="2" type="ORF">RF679_00950</name>
</gene>
<organism evidence="2 3">
    <name type="scientific">Undibacterium cyanobacteriorum</name>
    <dbReference type="NCBI Taxonomy" id="3073561"/>
    <lineage>
        <taxon>Bacteria</taxon>
        <taxon>Pseudomonadati</taxon>
        <taxon>Pseudomonadota</taxon>
        <taxon>Betaproteobacteria</taxon>
        <taxon>Burkholderiales</taxon>
        <taxon>Oxalobacteraceae</taxon>
        <taxon>Undibacterium</taxon>
    </lineage>
</organism>
<evidence type="ECO:0000313" key="3">
    <source>
        <dbReference type="Proteomes" id="UP001181355"/>
    </source>
</evidence>
<keyword evidence="3" id="KW-1185">Reference proteome</keyword>
<reference evidence="2" key="1">
    <citation type="submission" date="2023-09" db="EMBL/GenBank/DDBJ databases">
        <title>Undibacterium sp. 20NA77.5 isolated from freshwater.</title>
        <authorList>
            <person name="Le V."/>
            <person name="Ko S.-R."/>
            <person name="Ahn C.-Y."/>
            <person name="Oh H.-M."/>
        </authorList>
    </citation>
    <scope>NUCLEOTIDE SEQUENCE</scope>
    <source>
        <strain evidence="2">20NA77.5</strain>
    </source>
</reference>
<evidence type="ECO:0000256" key="1">
    <source>
        <dbReference type="SAM" id="Phobius"/>
    </source>
</evidence>
<keyword evidence="1" id="KW-1133">Transmembrane helix</keyword>
<keyword evidence="1" id="KW-0472">Membrane</keyword>
<dbReference type="RefSeq" id="WP_309482355.1">
    <property type="nucleotide sequence ID" value="NZ_CP133720.1"/>
</dbReference>
<accession>A0ABY9RI25</accession>